<reference evidence="7" key="1">
    <citation type="journal article" date="2014" name="Genome Announc.">
        <title>De novo whole-genome sequence and genome annotation of Lichtheimia ramosa.</title>
        <authorList>
            <person name="Linde J."/>
            <person name="Schwartze V."/>
            <person name="Binder U."/>
            <person name="Lass-Florl C."/>
            <person name="Voigt K."/>
            <person name="Horn F."/>
        </authorList>
    </citation>
    <scope>NUCLEOTIDE SEQUENCE</scope>
    <source>
        <strain evidence="7">JMRC FSU:6197</strain>
    </source>
</reference>
<feature type="transmembrane region" description="Helical" evidence="6">
    <location>
        <begin position="193"/>
        <end position="216"/>
    </location>
</feature>
<dbReference type="Gene3D" id="1.20.1250.20">
    <property type="entry name" value="MFS general substrate transporter like domains"/>
    <property type="match status" value="1"/>
</dbReference>
<evidence type="ECO:0000313" key="7">
    <source>
        <dbReference type="EMBL" id="CDS08732.1"/>
    </source>
</evidence>
<proteinExistence type="predicted"/>
<organism evidence="7">
    <name type="scientific">Lichtheimia ramosa</name>
    <dbReference type="NCBI Taxonomy" id="688394"/>
    <lineage>
        <taxon>Eukaryota</taxon>
        <taxon>Fungi</taxon>
        <taxon>Fungi incertae sedis</taxon>
        <taxon>Mucoromycota</taxon>
        <taxon>Mucoromycotina</taxon>
        <taxon>Mucoromycetes</taxon>
        <taxon>Mucorales</taxon>
        <taxon>Lichtheimiaceae</taxon>
        <taxon>Lichtheimia</taxon>
    </lineage>
</organism>
<dbReference type="PANTHER" id="PTHR43791:SF81">
    <property type="entry name" value="TRANSPORTER, PUTATIVE (AFU_ORTHOLOGUE AFUA_7G01190)-RELATED"/>
    <property type="match status" value="1"/>
</dbReference>
<evidence type="ECO:0008006" key="8">
    <source>
        <dbReference type="Google" id="ProtNLM"/>
    </source>
</evidence>
<keyword evidence="4 6" id="KW-1133">Transmembrane helix</keyword>
<evidence type="ECO:0000256" key="2">
    <source>
        <dbReference type="ARBA" id="ARBA00022448"/>
    </source>
</evidence>
<feature type="transmembrane region" description="Helical" evidence="6">
    <location>
        <begin position="422"/>
        <end position="439"/>
    </location>
</feature>
<evidence type="ECO:0000256" key="1">
    <source>
        <dbReference type="ARBA" id="ARBA00004141"/>
    </source>
</evidence>
<feature type="transmembrane region" description="Helical" evidence="6">
    <location>
        <begin position="126"/>
        <end position="149"/>
    </location>
</feature>
<dbReference type="InterPro" id="IPR036259">
    <property type="entry name" value="MFS_trans_sf"/>
</dbReference>
<keyword evidence="5 6" id="KW-0472">Membrane</keyword>
<feature type="transmembrane region" description="Helical" evidence="6">
    <location>
        <begin position="161"/>
        <end position="181"/>
    </location>
</feature>
<gene>
    <name evidence="7" type="ORF">LRAMOSA10093</name>
</gene>
<keyword evidence="3 6" id="KW-0812">Transmembrane</keyword>
<dbReference type="InterPro" id="IPR011701">
    <property type="entry name" value="MFS"/>
</dbReference>
<dbReference type="PANTHER" id="PTHR43791">
    <property type="entry name" value="PERMEASE-RELATED"/>
    <property type="match status" value="1"/>
</dbReference>
<keyword evidence="2" id="KW-0813">Transport</keyword>
<accession>A0A077WPR4</accession>
<evidence type="ECO:0000256" key="6">
    <source>
        <dbReference type="SAM" id="Phobius"/>
    </source>
</evidence>
<dbReference type="GO" id="GO:0022857">
    <property type="term" value="F:transmembrane transporter activity"/>
    <property type="evidence" value="ECO:0007669"/>
    <property type="project" value="InterPro"/>
</dbReference>
<dbReference type="SUPFAM" id="SSF103473">
    <property type="entry name" value="MFS general substrate transporter"/>
    <property type="match status" value="1"/>
</dbReference>
<dbReference type="Pfam" id="PF07690">
    <property type="entry name" value="MFS_1"/>
    <property type="match status" value="1"/>
</dbReference>
<evidence type="ECO:0000256" key="4">
    <source>
        <dbReference type="ARBA" id="ARBA00022989"/>
    </source>
</evidence>
<feature type="transmembrane region" description="Helical" evidence="6">
    <location>
        <begin position="304"/>
        <end position="321"/>
    </location>
</feature>
<comment type="subcellular location">
    <subcellularLocation>
        <location evidence="1">Membrane</location>
        <topology evidence="1">Multi-pass membrane protein</topology>
    </subcellularLocation>
</comment>
<evidence type="ECO:0000256" key="5">
    <source>
        <dbReference type="ARBA" id="ARBA00023136"/>
    </source>
</evidence>
<dbReference type="AlphaFoldDB" id="A0A077WPR4"/>
<dbReference type="GO" id="GO:0016020">
    <property type="term" value="C:membrane"/>
    <property type="evidence" value="ECO:0007669"/>
    <property type="project" value="UniProtKB-SubCell"/>
</dbReference>
<evidence type="ECO:0000256" key="3">
    <source>
        <dbReference type="ARBA" id="ARBA00022692"/>
    </source>
</evidence>
<sequence>MSDIDRRRLIRKIGFKITPFVFVVSCLSQIDKMTLNYAGVLGIYHDTGISHDQFGLVGSMLYVGQIVSQVSQHPSKAFIKLIRFKPMELPSAYIMQRVPMSKFLGVTTFLWGSTQALMALANTFPRLIACRVLLGVFDASVIPATTLIIKRFHPRSHQAFYIGLVYASIALAIGLGSLFTYAMAHITSGGLSPWRWCFIIWGVLSAICGVIVFFLLPDTLDSRYLALSNVEKDMARQVLDDAQRPTTQSIQWHHIRESLRESRFYCQIIISILVSLPNSCIGNFSSQIIHEMGFSSLNSILLNIPRSVYEIIAYIGFAYIIRHTRCKHQVSFTIASFMLIPFVGLLLLVVQPIPPAARLFGVCIAPTVFALSGLQTLISTNVSGTTKVNFYLMTHVAGITIGDYIGPIMMRDPPRYTRAMTGYLTATGVSALLFVYYGWSLHYDNKRRCAYLTELPASDNDEKDFEDRTDVENKHFIYRP</sequence>
<name>A0A077WPR4_9FUNG</name>
<feature type="transmembrane region" description="Helical" evidence="6">
    <location>
        <begin position="359"/>
        <end position="378"/>
    </location>
</feature>
<feature type="transmembrane region" description="Helical" evidence="6">
    <location>
        <begin position="390"/>
        <end position="410"/>
    </location>
</feature>
<protein>
    <recommendedName>
        <fullName evidence="8">Major facilitator superfamily (MFS) profile domain-containing protein</fullName>
    </recommendedName>
</protein>
<feature type="transmembrane region" description="Helical" evidence="6">
    <location>
        <begin position="333"/>
        <end position="353"/>
    </location>
</feature>
<dbReference type="OrthoDB" id="6730379at2759"/>
<dbReference type="EMBL" id="LK023327">
    <property type="protein sequence ID" value="CDS08732.1"/>
    <property type="molecule type" value="Genomic_DNA"/>
</dbReference>